<evidence type="ECO:0000259" key="1">
    <source>
        <dbReference type="Pfam" id="PF13391"/>
    </source>
</evidence>
<dbReference type="Proteomes" id="UP000184191">
    <property type="component" value="Unassembled WGS sequence"/>
</dbReference>
<dbReference type="OrthoDB" id="529575at2"/>
<dbReference type="AlphaFoldDB" id="A0A1M6ZSW7"/>
<reference evidence="3" key="1">
    <citation type="submission" date="2016-11" db="EMBL/GenBank/DDBJ databases">
        <authorList>
            <person name="Varghese N."/>
            <person name="Submissions S."/>
        </authorList>
    </citation>
    <scope>NUCLEOTIDE SEQUENCE [LARGE SCALE GENOMIC DNA]</scope>
    <source>
        <strain evidence="3">DSM 29327</strain>
    </source>
</reference>
<sequence>MSDLSEAIYKVDGQHREALQWFADRAGAVVSWAEISAHADTGARLANLAKGIYKPAYTDLALSVKQLISSPYADSDTDFRADGSWSSQYYQEGQKAEERDQFATNRGLINCMEQDVPVGVLLQTKAGRGAQYRILGLARVVGWEDGFFTLEGFSSDGDITQLRRTPGPVAILTKESAKLAWKSDFDLRTIEDVRKRAIAEIVVRRGQPGFRAAILNAYRGKCAITSCDAVEALEAAHITPYLGPESNHAQNGILLRADIHSLFDLGLISINPETLCVRLSDKLRPTVYGEFDGQKFSLPADLASQPSLDALKSHWEWAAI</sequence>
<accession>A0A1M6ZSW7</accession>
<organism evidence="2 3">
    <name type="scientific">Roseovarius marisflavi</name>
    <dbReference type="NCBI Taxonomy" id="1054996"/>
    <lineage>
        <taxon>Bacteria</taxon>
        <taxon>Pseudomonadati</taxon>
        <taxon>Pseudomonadota</taxon>
        <taxon>Alphaproteobacteria</taxon>
        <taxon>Rhodobacterales</taxon>
        <taxon>Roseobacteraceae</taxon>
        <taxon>Roseovarius</taxon>
    </lineage>
</organism>
<evidence type="ECO:0000313" key="2">
    <source>
        <dbReference type="EMBL" id="SHL33509.1"/>
    </source>
</evidence>
<gene>
    <name evidence="2" type="ORF">SAMN05444414_11129</name>
</gene>
<keyword evidence="3" id="KW-1185">Reference proteome</keyword>
<dbReference type="RefSeq" id="WP_073198117.1">
    <property type="nucleotide sequence ID" value="NZ_FRBN01000011.1"/>
</dbReference>
<dbReference type="InterPro" id="IPR003615">
    <property type="entry name" value="HNH_nuc"/>
</dbReference>
<proteinExistence type="predicted"/>
<dbReference type="EMBL" id="FRBN01000011">
    <property type="protein sequence ID" value="SHL33509.1"/>
    <property type="molecule type" value="Genomic_DNA"/>
</dbReference>
<dbReference type="Pfam" id="PF13391">
    <property type="entry name" value="HNH_2"/>
    <property type="match status" value="1"/>
</dbReference>
<evidence type="ECO:0000313" key="3">
    <source>
        <dbReference type="Proteomes" id="UP000184191"/>
    </source>
</evidence>
<keyword evidence="2" id="KW-0378">Hydrolase</keyword>
<keyword evidence="2" id="KW-0540">Nuclease</keyword>
<keyword evidence="2" id="KW-0255">Endonuclease</keyword>
<name>A0A1M6ZSW7_9RHOB</name>
<dbReference type="GO" id="GO:0004519">
    <property type="term" value="F:endonuclease activity"/>
    <property type="evidence" value="ECO:0007669"/>
    <property type="project" value="UniProtKB-KW"/>
</dbReference>
<feature type="domain" description="HNH nuclease" evidence="1">
    <location>
        <begin position="222"/>
        <end position="271"/>
    </location>
</feature>
<protein>
    <submittedName>
        <fullName evidence="2">HNH endonuclease</fullName>
    </submittedName>
</protein>